<evidence type="ECO:0008006" key="3">
    <source>
        <dbReference type="Google" id="ProtNLM"/>
    </source>
</evidence>
<reference evidence="1" key="1">
    <citation type="submission" date="2023-08" db="EMBL/GenBank/DDBJ databases">
        <title>WGS of Aeromonas isolates.</title>
        <authorList>
            <person name="Lee H."/>
        </authorList>
    </citation>
    <scope>NUCLEOTIDE SEQUENCE</scope>
    <source>
        <strain evidence="1">SL22</strain>
    </source>
</reference>
<gene>
    <name evidence="1" type="ORF">OB959_17400</name>
</gene>
<dbReference type="RefSeq" id="WP_290022601.1">
    <property type="nucleotide sequence ID" value="NZ_JAOPLV010000009.1"/>
</dbReference>
<dbReference type="Proteomes" id="UP001168216">
    <property type="component" value="Unassembled WGS sequence"/>
</dbReference>
<protein>
    <recommendedName>
        <fullName evidence="3">Phage protein</fullName>
    </recommendedName>
</protein>
<evidence type="ECO:0000313" key="2">
    <source>
        <dbReference type="Proteomes" id="UP001168216"/>
    </source>
</evidence>
<dbReference type="EMBL" id="JAOPLV010000009">
    <property type="protein sequence ID" value="MDM5141549.1"/>
    <property type="molecule type" value="Genomic_DNA"/>
</dbReference>
<sequence>MSKPKDAKTRKQAQRYRDAALGIQRVEVRLSIREREQLETLRSARAGSGEPYSADEYISTLLRRDWELWQQQQAELAKQTCPNCECSLPAGCGGAFKGQPECWHTEGDKKLAL</sequence>
<comment type="caution">
    <text evidence="1">The sequence shown here is derived from an EMBL/GenBank/DDBJ whole genome shotgun (WGS) entry which is preliminary data.</text>
</comment>
<evidence type="ECO:0000313" key="1">
    <source>
        <dbReference type="EMBL" id="MDM5141549.1"/>
    </source>
</evidence>
<organism evidence="1 2">
    <name type="scientific">Aeromonas bestiarum</name>
    <dbReference type="NCBI Taxonomy" id="105751"/>
    <lineage>
        <taxon>Bacteria</taxon>
        <taxon>Pseudomonadati</taxon>
        <taxon>Pseudomonadota</taxon>
        <taxon>Gammaproteobacteria</taxon>
        <taxon>Aeromonadales</taxon>
        <taxon>Aeromonadaceae</taxon>
        <taxon>Aeromonas</taxon>
    </lineage>
</organism>
<dbReference type="AlphaFoldDB" id="A0AAW7I059"/>
<proteinExistence type="predicted"/>
<accession>A0AAW7I059</accession>
<name>A0AAW7I059_9GAMM</name>